<organism evidence="4 5">
    <name type="scientific">Paratrimastix pyriformis</name>
    <dbReference type="NCBI Taxonomy" id="342808"/>
    <lineage>
        <taxon>Eukaryota</taxon>
        <taxon>Metamonada</taxon>
        <taxon>Preaxostyla</taxon>
        <taxon>Paratrimastigidae</taxon>
        <taxon>Paratrimastix</taxon>
    </lineage>
</organism>
<evidence type="ECO:0000256" key="3">
    <source>
        <dbReference type="SAM" id="SignalP"/>
    </source>
</evidence>
<evidence type="ECO:0000313" key="5">
    <source>
        <dbReference type="Proteomes" id="UP001141327"/>
    </source>
</evidence>
<keyword evidence="5" id="KW-1185">Reference proteome</keyword>
<evidence type="ECO:0000256" key="1">
    <source>
        <dbReference type="SAM" id="MobiDB-lite"/>
    </source>
</evidence>
<comment type="caution">
    <text evidence="4">The sequence shown here is derived from an EMBL/GenBank/DDBJ whole genome shotgun (WGS) entry which is preliminary data.</text>
</comment>
<evidence type="ECO:0000256" key="2">
    <source>
        <dbReference type="SAM" id="Phobius"/>
    </source>
</evidence>
<feature type="compositionally biased region" description="Pro residues" evidence="1">
    <location>
        <begin position="2531"/>
        <end position="2540"/>
    </location>
</feature>
<feature type="chain" id="PRO_5046773745" evidence="3">
    <location>
        <begin position="33"/>
        <end position="2547"/>
    </location>
</feature>
<accession>A0ABQ8U9S0</accession>
<name>A0ABQ8U9S0_9EUKA</name>
<feature type="region of interest" description="Disordered" evidence="1">
    <location>
        <begin position="2430"/>
        <end position="2459"/>
    </location>
</feature>
<dbReference type="EMBL" id="JAPMOS010000134">
    <property type="protein sequence ID" value="KAJ4454773.1"/>
    <property type="molecule type" value="Genomic_DNA"/>
</dbReference>
<reference evidence="4" key="1">
    <citation type="journal article" date="2022" name="bioRxiv">
        <title>Genomics of Preaxostyla Flagellates Illuminates Evolutionary Transitions and the Path Towards Mitochondrial Loss.</title>
        <authorList>
            <person name="Novak L.V.F."/>
            <person name="Treitli S.C."/>
            <person name="Pyrih J."/>
            <person name="Halakuc P."/>
            <person name="Pipaliya S.V."/>
            <person name="Vacek V."/>
            <person name="Brzon O."/>
            <person name="Soukal P."/>
            <person name="Eme L."/>
            <person name="Dacks J.B."/>
            <person name="Karnkowska A."/>
            <person name="Elias M."/>
            <person name="Hampl V."/>
        </authorList>
    </citation>
    <scope>NUCLEOTIDE SEQUENCE</scope>
    <source>
        <strain evidence="4">RCP-MX</strain>
    </source>
</reference>
<feature type="transmembrane region" description="Helical" evidence="2">
    <location>
        <begin position="2405"/>
        <end position="2424"/>
    </location>
</feature>
<feature type="signal peptide" evidence="3">
    <location>
        <begin position="1"/>
        <end position="32"/>
    </location>
</feature>
<dbReference type="Proteomes" id="UP001141327">
    <property type="component" value="Unassembled WGS sequence"/>
</dbReference>
<keyword evidence="2" id="KW-0472">Membrane</keyword>
<gene>
    <name evidence="4" type="ORF">PAPYR_10421</name>
</gene>
<keyword evidence="2" id="KW-1133">Transmembrane helix</keyword>
<keyword evidence="2" id="KW-0812">Transmembrane</keyword>
<keyword evidence="3" id="KW-0732">Signal</keyword>
<evidence type="ECO:0000313" key="4">
    <source>
        <dbReference type="EMBL" id="KAJ4454773.1"/>
    </source>
</evidence>
<feature type="region of interest" description="Disordered" evidence="1">
    <location>
        <begin position="2492"/>
        <end position="2547"/>
    </location>
</feature>
<sequence length="2547" mass="265676">MLALFRRLGCPGFPAALFFFFICGFAFSVASGEVVEGIDGEPIFDGNHAAFFASNAMTVFTRTDLGWERDQYSLQAIAPLGLVRCSGSGQIILTAQNQSIYVVSPNAPDQPRLLWRPSSGVSSSFRFTRCVISATGVLALSMEDFTTPDGAVMLLPLEAPSKSFGMNFGRALAVRGPLLVVSAPGWINDETRTRGSLFLYDLDHPDRPAGIITPPRWAQLSEWPEAVDALRLVGLGANDEDGGPNLAFLGDSVAFIDQRELAVTLRPAPLVLFFQVQATAGAYLTGVTRLPWGAVPSGGPLDSHWLRLVGARGVLLLGRPERVLATLGGTGQRACEWWLLPRYRNGSMGAEPRKVPGLLGFVSAIDQGAHLVLTTLVSGMSAAVTFTTEANLSAAIGIELPREIGMMTTLHGSAAAASNTWTTGCTISSVVTPVGSSPISPTAGGTYRVTISGCATGCTASNVLAHFFTSEVCGSSPPATLLMYARQCSGTQYLFDMVPRSSGSCTWYFTTPTDDGTHQFLSFAVTVYSGMRVVHSGSNWQSPIGSPVDVSVPVAVVSAGGSVTMDGTILPSGACRAFVTAYSVTGALASCSELAGTWSIHENGVPTTATIDESCHGSRTLLSWRCSSSLADPSTFDFFSGSVRVAATVTAPLINDDITPALCSCSGFPTVFYLGQTYTITIACTQPPVNDPLRCSTLPEEAAGFDAILATAGATLNTVDTGCDGADHFRLNIKPATGEGPVDLEVKYRGRSLGTTCHLPAVPWGAKVAAHRCTYGSSNTYAHVGTIIIWSVSCVDPAGTQLQCVDAPESLSQFEMLPSVHGTDPRPTLVDITCGPWSGTLYWFRWIAAGPGTTMNVLYRMVPIGPGALDNNATVEYPIEAYRCSIVTPASLLATVGEVYTVTIHCLQVILTVQQKCEDYPQETFNFVVTQANPGSAPLRTTWADCESSTHDFRLQYIPMSASPNLAAGAAIGVEYKGTPLPGNFSLTLESPLDASRCFYYADTQTWAHTGTIITTTAQCLLRDGTLQSCSQMPAETANFNLAWVGGSPGPTLLDVGCGPVAGDNYKIRWVANAPGTALSVTYRTVKIEPGAPTRAMNITYPVEASRCTILAPSSTTVALGAVAQLSIRCLQGDGTTQQPCEDFAQELHNFAVTQTGAGSTPLRLAFADCDTASHNFRLGYVALSASGNTSTIGATHRGAALSGAFTMTWQATTPSSIAAARCGYASTESRAETGVISTTVVRCVDLDGSTLLPCTAFPAEVANFGVVQTGGTTSPTLIGTSCVAATGHYAVQWRANDPGTALSVTYLGTKIGAGAPEHYMTLEVPLASSRCIYATSPSWAHTGTAMTTTVTCTQWDGSTQGCQGLPAEAANFGIFQTGGSAAPTLVDVSCAPSGDFQVRWIANDPGTALSVTYRGVKIGPAGADQPVTLLDPLEASRCAILAPASTTVALGAVAQLSIRCLQGDGTTQQPCEDFAQELHNFAVTQTGAGSTPLRLAFADCDTASHNFRLGYVALSASGTTSTIGVTHRGAALGGAFTMTWQVVSGASVTWEQYDDPVDPRAHWETIVRVQCTGGRTTTPSSIAAARCAYASTESWAETGVISTTVVRCVDLDGSTLLPCTAFLAEAVNFGVVQTGGTAGPTLIGTSCVAATGHYAVQWRANDPGTALSVTYRGTKIGPTVADRSVTLLDPIEASRCTILAPSSTTVALGAVAQLSIRCLQGDGTTQQPCEDFAQELHNFAVTQTGAGSTPLRLAFADCDTASHNFRLGYVALSASGNTSTIGATHRGAALSGAFTMTWQATTPSSIAAARCGYASTESRAETGVISTTVVRCVDLDGSTLLPCTAFPAEVANFGVVQTGGTTSPTLIGTSCVAATGHYAVQWRANDPGTALSVTYLGTKIGAGAPEHYMTLEVPLASSRCIYATSPSWAHRDGHDHDSHLHPVGWLNPGLPRAACRSQLWHFQTGGSAAPTLVDVSCAPSGDFQVRWIANDPGTALSVTYRGVKIGPAGADQPVTLLDPLEASRCAILAPASTTVALGAVAQLSIRCLQGDGTTQQPCEDFAQELHNFAVTQTGAGATPLRLAFADCDTASHNFRLGYVALSASGTTSTIGVTHRGAALGGGAFTMTWQVHSQPGPLHVNTTTVSWPNGRIVTARQPLQFTIAGRDLAGAAVSCPDRPQEALRLAVSLSPSGGLSRTDVAFGCQSDEGTTASNSTVFVGALRAPSLAGLYNFTLLYRGLPLALPPSSVTVLPGPVHAPSSELRFDTGGPSSARVGSLFASAWLDARDLDGNSIACNSSVPVGFTAELWSFSFNGSTSVVTPADVTCEGTRFRVAVVPRLPGPALLSVTHVSTQSRCPHLPITVLCPVDTPMFCPTTGVCSNDTASCLLETVPQPASGSTTVMTISLYVFCALLLVGLVALAVVQRLHSWNSRKSPPPPPAVPSSPVSEKPPGQPLQLFATTPAEPASAAVVVPNPMHTGKDADSVEIAPPHVVESRPVPAPVPVAISHPGNHRPNQPLVALRRVDRKPLAQPPPQPHPSVAPDDPR</sequence>
<protein>
    <submittedName>
        <fullName evidence="4">Uncharacterized protein</fullName>
    </submittedName>
</protein>
<proteinExistence type="predicted"/>